<keyword evidence="8" id="KW-0560">Oxidoreductase</keyword>
<dbReference type="InterPro" id="IPR001750">
    <property type="entry name" value="ND/Mrp_TM"/>
</dbReference>
<dbReference type="GO" id="GO:0042773">
    <property type="term" value="P:ATP synthesis coupled electron transport"/>
    <property type="evidence" value="ECO:0007669"/>
    <property type="project" value="InterPro"/>
</dbReference>
<sequence length="473" mass="49752">MSWTLALPELVLAVAGLLILAVGVFPKRDTFFPASMAVIGALLLTAVLVLGQEEGTAFGGQYVSDSFSSFMKLLTILGGALGLLLALDWNEKEGLDRFEFSVLVLYATLGGMVMVSANDLMATYLGLELLSLPLYVIAAFNRDDARSSEAGLKYFVLGALASGLLLYGASLIYGFAGSTNFDRLAEALDTAQGASPGLVVGIVFVIAALAFKVSAVPFHMWTPDVYEGAPTPVTAFFAMAPKVAAIALLARVLLGPFGDVAAQWQQVMLLVSMGSMLLGAFAAIGQRNIKRLMAYSSIGHVGYALMGVAVASDEGLRGLLVYMAIYIVMNVGTFAVIVAMRRGGRAVEQVDDLAGLGRHDPAMAMWMAVFMFSMAGIPPLAGFFGKLYVFLAAVQGGFWVLATVGVLTSVVSAYYYLRIVKVMYFDQGAGALDRAPASLSVVMAGTGLFNLLFILWPAPMLAAAGAAAAALLT</sequence>
<dbReference type="NCBIfam" id="TIGR01770">
    <property type="entry name" value="NDH_I_N"/>
    <property type="match status" value="1"/>
</dbReference>
<evidence type="ECO:0000256" key="1">
    <source>
        <dbReference type="ARBA" id="ARBA00004127"/>
    </source>
</evidence>
<feature type="transmembrane region" description="Helical" evidence="5">
    <location>
        <begin position="70"/>
        <end position="86"/>
    </location>
</feature>
<feature type="transmembrane region" description="Helical" evidence="5">
    <location>
        <begin position="266"/>
        <end position="285"/>
    </location>
</feature>
<feature type="transmembrane region" description="Helical" evidence="5">
    <location>
        <begin position="437"/>
        <end position="456"/>
    </location>
</feature>
<feature type="transmembrane region" description="Helical" evidence="5">
    <location>
        <begin position="31"/>
        <end position="50"/>
    </location>
</feature>
<keyword evidence="5" id="KW-0874">Quinone</keyword>
<dbReference type="GO" id="GO:0048038">
    <property type="term" value="F:quinone binding"/>
    <property type="evidence" value="ECO:0007669"/>
    <property type="project" value="UniProtKB-KW"/>
</dbReference>
<dbReference type="GO" id="GO:0012505">
    <property type="term" value="C:endomembrane system"/>
    <property type="evidence" value="ECO:0007669"/>
    <property type="project" value="UniProtKB-SubCell"/>
</dbReference>
<feature type="domain" description="NADH:quinone oxidoreductase/Mrp antiporter transmembrane" evidence="7">
    <location>
        <begin position="117"/>
        <end position="411"/>
    </location>
</feature>
<name>A0A6J4IG93_9PROT</name>
<comment type="function">
    <text evidence="5">NDH-1 shuttles electrons from NADH, via FMN and iron-sulfur (Fe-S) centers, to quinones in the respiratory chain. The immediate electron acceptor for the enzyme in this species is believed to be ubiquinone. Couples the redox reaction to proton translocation (for every two electrons transferred, four hydrogen ions are translocated across the cytoplasmic membrane), and thus conserves the redox energy in a proton gradient.</text>
</comment>
<dbReference type="GO" id="GO:0005886">
    <property type="term" value="C:plasma membrane"/>
    <property type="evidence" value="ECO:0007669"/>
    <property type="project" value="UniProtKB-SubCell"/>
</dbReference>
<dbReference type="NCBIfam" id="NF004440">
    <property type="entry name" value="PRK05777.1-3"/>
    <property type="match status" value="1"/>
</dbReference>
<keyword evidence="5" id="KW-1278">Translocase</keyword>
<comment type="catalytic activity">
    <reaction evidence="5">
        <text>a quinone + NADH + 5 H(+)(in) = a quinol + NAD(+) + 4 H(+)(out)</text>
        <dbReference type="Rhea" id="RHEA:57888"/>
        <dbReference type="ChEBI" id="CHEBI:15378"/>
        <dbReference type="ChEBI" id="CHEBI:24646"/>
        <dbReference type="ChEBI" id="CHEBI:57540"/>
        <dbReference type="ChEBI" id="CHEBI:57945"/>
        <dbReference type="ChEBI" id="CHEBI:132124"/>
    </reaction>
</comment>
<comment type="similarity">
    <text evidence="5">Belongs to the complex I subunit 2 family.</text>
</comment>
<dbReference type="GO" id="GO:0050136">
    <property type="term" value="F:NADH dehydrogenase (quinone) (non-electrogenic) activity"/>
    <property type="evidence" value="ECO:0007669"/>
    <property type="project" value="UniProtKB-UniRule"/>
</dbReference>
<keyword evidence="3 5" id="KW-1133">Transmembrane helix</keyword>
<evidence type="ECO:0000256" key="4">
    <source>
        <dbReference type="ARBA" id="ARBA00023136"/>
    </source>
</evidence>
<evidence type="ECO:0000256" key="6">
    <source>
        <dbReference type="RuleBase" id="RU000320"/>
    </source>
</evidence>
<evidence type="ECO:0000256" key="3">
    <source>
        <dbReference type="ARBA" id="ARBA00022989"/>
    </source>
</evidence>
<dbReference type="PANTHER" id="PTHR22773">
    <property type="entry name" value="NADH DEHYDROGENASE"/>
    <property type="match status" value="1"/>
</dbReference>
<dbReference type="HAMAP" id="MF_00445">
    <property type="entry name" value="NDH1_NuoN_1"/>
    <property type="match status" value="1"/>
</dbReference>
<keyword evidence="5" id="KW-0520">NAD</keyword>
<accession>A0A6J4IG93</accession>
<keyword evidence="5" id="KW-1003">Cell membrane</keyword>
<reference evidence="8" key="1">
    <citation type="submission" date="2020-02" db="EMBL/GenBank/DDBJ databases">
        <authorList>
            <person name="Meier V. D."/>
        </authorList>
    </citation>
    <scope>NUCLEOTIDE SEQUENCE</scope>
    <source>
        <strain evidence="8">AVDCRST_MAG04</strain>
    </source>
</reference>
<dbReference type="Pfam" id="PF00361">
    <property type="entry name" value="Proton_antipo_M"/>
    <property type="match status" value="1"/>
</dbReference>
<comment type="subunit">
    <text evidence="5">NDH-1 is composed of 14 different subunits. Subunits NuoA, H, J, K, L, M, N constitute the membrane sector of the complex.</text>
</comment>
<evidence type="ECO:0000259" key="7">
    <source>
        <dbReference type="Pfam" id="PF00361"/>
    </source>
</evidence>
<evidence type="ECO:0000256" key="2">
    <source>
        <dbReference type="ARBA" id="ARBA00022692"/>
    </source>
</evidence>
<feature type="transmembrane region" description="Helical" evidence="5">
    <location>
        <begin position="361"/>
        <end position="381"/>
    </location>
</feature>
<keyword evidence="4 5" id="KW-0472">Membrane</keyword>
<feature type="transmembrane region" description="Helical" evidence="5">
    <location>
        <begin position="121"/>
        <end position="140"/>
    </location>
</feature>
<keyword evidence="2 5" id="KW-0812">Transmembrane</keyword>
<feature type="transmembrane region" description="Helical" evidence="5">
    <location>
        <begin position="196"/>
        <end position="221"/>
    </location>
</feature>
<feature type="transmembrane region" description="Helical" evidence="5">
    <location>
        <begin position="387"/>
        <end position="417"/>
    </location>
</feature>
<feature type="transmembrane region" description="Helical" evidence="5">
    <location>
        <begin position="6"/>
        <end position="24"/>
    </location>
</feature>
<dbReference type="EMBL" id="CADCTL010000139">
    <property type="protein sequence ID" value="CAA9249499.1"/>
    <property type="molecule type" value="Genomic_DNA"/>
</dbReference>
<keyword evidence="5 8" id="KW-0830">Ubiquinone</keyword>
<feature type="transmembrane region" description="Helical" evidence="5">
    <location>
        <begin position="292"/>
        <end position="312"/>
    </location>
</feature>
<organism evidence="8">
    <name type="scientific">uncultured Acetobacteraceae bacterium</name>
    <dbReference type="NCBI Taxonomy" id="169975"/>
    <lineage>
        <taxon>Bacteria</taxon>
        <taxon>Pseudomonadati</taxon>
        <taxon>Pseudomonadota</taxon>
        <taxon>Alphaproteobacteria</taxon>
        <taxon>Acetobacterales</taxon>
        <taxon>Acetobacteraceae</taxon>
        <taxon>environmental samples</taxon>
    </lineage>
</organism>
<dbReference type="AlphaFoldDB" id="A0A6J4IG93"/>
<dbReference type="EC" id="7.1.1.-" evidence="5"/>
<protein>
    <recommendedName>
        <fullName evidence="5">NADH-quinone oxidoreductase subunit N</fullName>
        <ecNumber evidence="5">7.1.1.-</ecNumber>
    </recommendedName>
    <alternativeName>
        <fullName evidence="5">NADH dehydrogenase I subunit N</fullName>
    </alternativeName>
    <alternativeName>
        <fullName evidence="5">NDH-1 subunit N</fullName>
    </alternativeName>
</protein>
<proteinExistence type="inferred from homology"/>
<feature type="transmembrane region" description="Helical" evidence="5">
    <location>
        <begin position="318"/>
        <end position="340"/>
    </location>
</feature>
<feature type="transmembrane region" description="Helical" evidence="5">
    <location>
        <begin position="98"/>
        <end position="115"/>
    </location>
</feature>
<gene>
    <name evidence="5" type="primary">nuoN</name>
    <name evidence="8" type="ORF">AVDCRST_MAG04-2084</name>
</gene>
<dbReference type="InterPro" id="IPR010096">
    <property type="entry name" value="NADH-Q_OxRdtase_suN/2"/>
</dbReference>
<keyword evidence="5" id="KW-0813">Transport</keyword>
<feature type="transmembrane region" description="Helical" evidence="5">
    <location>
        <begin position="152"/>
        <end position="176"/>
    </location>
</feature>
<evidence type="ECO:0000256" key="5">
    <source>
        <dbReference type="HAMAP-Rule" id="MF_00445"/>
    </source>
</evidence>
<comment type="subcellular location">
    <subcellularLocation>
        <location evidence="5">Cell membrane</location>
        <topology evidence="5">Multi-pass membrane protein</topology>
    </subcellularLocation>
    <subcellularLocation>
        <location evidence="1">Endomembrane system</location>
        <topology evidence="1">Multi-pass membrane protein</topology>
    </subcellularLocation>
    <subcellularLocation>
        <location evidence="6">Membrane</location>
        <topology evidence="6">Multi-pass membrane protein</topology>
    </subcellularLocation>
</comment>
<dbReference type="GO" id="GO:0008137">
    <property type="term" value="F:NADH dehydrogenase (ubiquinone) activity"/>
    <property type="evidence" value="ECO:0007669"/>
    <property type="project" value="InterPro"/>
</dbReference>
<evidence type="ECO:0000313" key="8">
    <source>
        <dbReference type="EMBL" id="CAA9249499.1"/>
    </source>
</evidence>
<feature type="transmembrane region" description="Helical" evidence="5">
    <location>
        <begin position="233"/>
        <end position="254"/>
    </location>
</feature>